<gene>
    <name evidence="1" type="ORF">AB3N04_00390</name>
</gene>
<reference evidence="1" key="1">
    <citation type="submission" date="2024-07" db="EMBL/GenBank/DDBJ databases">
        <title>Identification and characteristics of an arsenic-resistant bacterial isolate, which belongs to a novel species.</title>
        <authorList>
            <person name="Juszczyk A."/>
            <person name="Kowalczyk A."/>
            <person name="Was K."/>
            <person name="Kosowicz W."/>
            <person name="Budzyn A."/>
            <person name="Latowski D."/>
        </authorList>
    </citation>
    <scope>NUCLEOTIDE SEQUENCE</scope>
    <source>
        <strain evidence="1">As8PL</strain>
        <plasmid evidence="1">unnamed</plasmid>
    </source>
</reference>
<keyword evidence="1" id="KW-0614">Plasmid</keyword>
<dbReference type="RefSeq" id="WP_368502829.1">
    <property type="nucleotide sequence ID" value="NZ_CP162550.1"/>
</dbReference>
<proteinExistence type="predicted"/>
<organism evidence="1">
    <name type="scientific">Alkalihalophilus sp. As8PL</name>
    <dbReference type="NCBI Taxonomy" id="3237103"/>
    <lineage>
        <taxon>Bacteria</taxon>
        <taxon>Bacillati</taxon>
        <taxon>Bacillota</taxon>
        <taxon>Bacilli</taxon>
        <taxon>Bacillales</taxon>
        <taxon>Bacillaceae</taxon>
        <taxon>Alkalihalophilus</taxon>
    </lineage>
</organism>
<geneLocation type="plasmid" evidence="1">
    <name>unnamed</name>
</geneLocation>
<evidence type="ECO:0000313" key="1">
    <source>
        <dbReference type="EMBL" id="XDI35213.1"/>
    </source>
</evidence>
<sequence>MNESNLLTFSDEEILKRYELFVGNFLIDEEKVNRKEILPRLWSITVQGKDFNVTIELKNIGDWYGVAQWCAVVREPNGDQSNYLLFEREIEEWAAEQRKSRGLE</sequence>
<accession>A0AB39BP31</accession>
<name>A0AB39BP31_9BACI</name>
<dbReference type="AlphaFoldDB" id="A0AB39BP31"/>
<dbReference type="EMBL" id="CP162550">
    <property type="protein sequence ID" value="XDI35213.1"/>
    <property type="molecule type" value="Genomic_DNA"/>
</dbReference>
<protein>
    <submittedName>
        <fullName evidence="1">Uncharacterized protein</fullName>
    </submittedName>
</protein>